<comment type="caution">
    <text evidence="1">The sequence shown here is derived from an EMBL/GenBank/DDBJ whole genome shotgun (WGS) entry which is preliminary data.</text>
</comment>
<evidence type="ECO:0008006" key="3">
    <source>
        <dbReference type="Google" id="ProtNLM"/>
    </source>
</evidence>
<reference evidence="2" key="1">
    <citation type="journal article" date="2019" name="Int. J. Syst. Evol. Microbiol.">
        <title>The Global Catalogue of Microorganisms (GCM) 10K type strain sequencing project: providing services to taxonomists for standard genome sequencing and annotation.</title>
        <authorList>
            <consortium name="The Broad Institute Genomics Platform"/>
            <consortium name="The Broad Institute Genome Sequencing Center for Infectious Disease"/>
            <person name="Wu L."/>
            <person name="Ma J."/>
        </authorList>
    </citation>
    <scope>NUCLEOTIDE SEQUENCE [LARGE SCALE GENOMIC DNA]</scope>
    <source>
        <strain evidence="2">CCUG 43117</strain>
    </source>
</reference>
<dbReference type="EMBL" id="JBHSLU010000161">
    <property type="protein sequence ID" value="MFC5509327.1"/>
    <property type="molecule type" value="Genomic_DNA"/>
</dbReference>
<gene>
    <name evidence="1" type="ORF">ACFPN9_29360</name>
</gene>
<sequence>MTKLKVINKHGWEREEHEHYVESPWIGRRLFEVERFEGEVCDPCCGFGNMMEGARAAGLPIRPFDLVNRGYEHLWGTRDFLQSRQRFANFAMNPPFGPIEEFTRHAVRLAERKVAVVFPARRLNAAGAWLRDLPLARIYFLTPRPSMPPGHVYRELLAAGKEPSGDTKDYAIALFIKNFEG</sequence>
<name>A0ABW0PBZ6_9HYPH</name>
<keyword evidence="2" id="KW-1185">Reference proteome</keyword>
<dbReference type="Proteomes" id="UP001596060">
    <property type="component" value="Unassembled WGS sequence"/>
</dbReference>
<accession>A0ABW0PBZ6</accession>
<dbReference type="RefSeq" id="WP_377818083.1">
    <property type="nucleotide sequence ID" value="NZ_JBHSLU010000161.1"/>
</dbReference>
<evidence type="ECO:0000313" key="1">
    <source>
        <dbReference type="EMBL" id="MFC5509327.1"/>
    </source>
</evidence>
<protein>
    <recommendedName>
        <fullName evidence="3">SAM-dependent methyltransferase</fullName>
    </recommendedName>
</protein>
<proteinExistence type="predicted"/>
<organism evidence="1 2">
    <name type="scientific">Bosea massiliensis</name>
    <dbReference type="NCBI Taxonomy" id="151419"/>
    <lineage>
        <taxon>Bacteria</taxon>
        <taxon>Pseudomonadati</taxon>
        <taxon>Pseudomonadota</taxon>
        <taxon>Alphaproteobacteria</taxon>
        <taxon>Hyphomicrobiales</taxon>
        <taxon>Boseaceae</taxon>
        <taxon>Bosea</taxon>
    </lineage>
</organism>
<evidence type="ECO:0000313" key="2">
    <source>
        <dbReference type="Proteomes" id="UP001596060"/>
    </source>
</evidence>